<keyword evidence="7 10" id="KW-0472">Membrane</keyword>
<comment type="similarity">
    <text evidence="3 10 11">Belongs to the ATPase epsilon chain family.</text>
</comment>
<evidence type="ECO:0000256" key="6">
    <source>
        <dbReference type="ARBA" id="ARBA00023065"/>
    </source>
</evidence>
<dbReference type="AlphaFoldDB" id="A0A5A7N3I9"/>
<dbReference type="GO" id="GO:0005524">
    <property type="term" value="F:ATP binding"/>
    <property type="evidence" value="ECO:0007669"/>
    <property type="project" value="UniProtKB-UniRule"/>
</dbReference>
<evidence type="ECO:0000256" key="5">
    <source>
        <dbReference type="ARBA" id="ARBA00022781"/>
    </source>
</evidence>
<dbReference type="NCBIfam" id="TIGR01216">
    <property type="entry name" value="ATP_synt_epsi"/>
    <property type="match status" value="1"/>
</dbReference>
<evidence type="ECO:0000256" key="12">
    <source>
        <dbReference type="SAM" id="Coils"/>
    </source>
</evidence>
<dbReference type="PANTHER" id="PTHR13822:SF10">
    <property type="entry name" value="ATP SYNTHASE EPSILON CHAIN, CHLOROPLASTIC"/>
    <property type="match status" value="1"/>
</dbReference>
<evidence type="ECO:0000256" key="9">
    <source>
        <dbReference type="ARBA" id="ARBA00023310"/>
    </source>
</evidence>
<dbReference type="GO" id="GO:0012505">
    <property type="term" value="C:endomembrane system"/>
    <property type="evidence" value="ECO:0007669"/>
    <property type="project" value="UniProtKB-SubCell"/>
</dbReference>
<dbReference type="PANTHER" id="PTHR13822">
    <property type="entry name" value="ATP SYNTHASE DELTA/EPSILON CHAIN"/>
    <property type="match status" value="1"/>
</dbReference>
<name>A0A5A7N3I9_9PROT</name>
<evidence type="ECO:0000256" key="2">
    <source>
        <dbReference type="ARBA" id="ARBA00004184"/>
    </source>
</evidence>
<gene>
    <name evidence="10 14" type="primary">atpC</name>
    <name evidence="14" type="ORF">JCM17846_02790</name>
</gene>
<dbReference type="HAMAP" id="MF_00530">
    <property type="entry name" value="ATP_synth_epsil_bac"/>
    <property type="match status" value="1"/>
</dbReference>
<feature type="coiled-coil region" evidence="12">
    <location>
        <begin position="98"/>
        <end position="129"/>
    </location>
</feature>
<evidence type="ECO:0000256" key="8">
    <source>
        <dbReference type="ARBA" id="ARBA00023196"/>
    </source>
</evidence>
<comment type="function">
    <text evidence="1 10">Produces ATP from ADP in the presence of a proton gradient across the membrane.</text>
</comment>
<dbReference type="EMBL" id="BKCN01000001">
    <property type="protein sequence ID" value="GER02597.1"/>
    <property type="molecule type" value="Genomic_DNA"/>
</dbReference>
<keyword evidence="15" id="KW-1185">Reference proteome</keyword>
<keyword evidence="12" id="KW-0175">Coiled coil</keyword>
<keyword evidence="6 10" id="KW-0406">Ion transport</keyword>
<dbReference type="GO" id="GO:0046933">
    <property type="term" value="F:proton-transporting ATP synthase activity, rotational mechanism"/>
    <property type="evidence" value="ECO:0007669"/>
    <property type="project" value="UniProtKB-UniRule"/>
</dbReference>
<organism evidence="14 15">
    <name type="scientific">Iodidimonas nitroreducens</name>
    <dbReference type="NCBI Taxonomy" id="1236968"/>
    <lineage>
        <taxon>Bacteria</taxon>
        <taxon>Pseudomonadati</taxon>
        <taxon>Pseudomonadota</taxon>
        <taxon>Alphaproteobacteria</taxon>
        <taxon>Iodidimonadales</taxon>
        <taxon>Iodidimonadaceae</taxon>
        <taxon>Iodidimonas</taxon>
    </lineage>
</organism>
<evidence type="ECO:0000256" key="1">
    <source>
        <dbReference type="ARBA" id="ARBA00003543"/>
    </source>
</evidence>
<protein>
    <recommendedName>
        <fullName evidence="10">ATP synthase epsilon chain</fullName>
    </recommendedName>
    <alternativeName>
        <fullName evidence="10">ATP synthase F1 sector epsilon subunit</fullName>
    </alternativeName>
    <alternativeName>
        <fullName evidence="10">F-ATPase epsilon subunit</fullName>
    </alternativeName>
</protein>
<evidence type="ECO:0000256" key="4">
    <source>
        <dbReference type="ARBA" id="ARBA00022448"/>
    </source>
</evidence>
<comment type="subcellular location">
    <subcellularLocation>
        <location evidence="10">Cell membrane</location>
        <topology evidence="10">Peripheral membrane protein</topology>
    </subcellularLocation>
    <subcellularLocation>
        <location evidence="2">Endomembrane system</location>
        <topology evidence="2">Peripheral membrane protein</topology>
    </subcellularLocation>
</comment>
<keyword evidence="9 10" id="KW-0066">ATP synthesis</keyword>
<dbReference type="Pfam" id="PF02823">
    <property type="entry name" value="ATP-synt_DE_N"/>
    <property type="match status" value="1"/>
</dbReference>
<evidence type="ECO:0000256" key="11">
    <source>
        <dbReference type="RuleBase" id="RU003656"/>
    </source>
</evidence>
<dbReference type="InterPro" id="IPR036771">
    <property type="entry name" value="ATPsynth_dsu/esu_N"/>
</dbReference>
<dbReference type="GO" id="GO:0045259">
    <property type="term" value="C:proton-transporting ATP synthase complex"/>
    <property type="evidence" value="ECO:0007669"/>
    <property type="project" value="UniProtKB-KW"/>
</dbReference>
<evidence type="ECO:0000256" key="10">
    <source>
        <dbReference type="HAMAP-Rule" id="MF_00530"/>
    </source>
</evidence>
<dbReference type="NCBIfam" id="NF001851">
    <property type="entry name" value="PRK00571.2-4"/>
    <property type="match status" value="1"/>
</dbReference>
<dbReference type="InterPro" id="IPR001469">
    <property type="entry name" value="ATP_synth_F1_dsu/esu"/>
</dbReference>
<evidence type="ECO:0000313" key="14">
    <source>
        <dbReference type="EMBL" id="GER02597.1"/>
    </source>
</evidence>
<evidence type="ECO:0000259" key="13">
    <source>
        <dbReference type="Pfam" id="PF02823"/>
    </source>
</evidence>
<dbReference type="GO" id="GO:0005886">
    <property type="term" value="C:plasma membrane"/>
    <property type="evidence" value="ECO:0007669"/>
    <property type="project" value="UniProtKB-SubCell"/>
</dbReference>
<dbReference type="CDD" id="cd12152">
    <property type="entry name" value="F1-ATPase_delta"/>
    <property type="match status" value="1"/>
</dbReference>
<dbReference type="SUPFAM" id="SSF51344">
    <property type="entry name" value="Epsilon subunit of F1F0-ATP synthase N-terminal domain"/>
    <property type="match status" value="1"/>
</dbReference>
<dbReference type="InterPro" id="IPR020546">
    <property type="entry name" value="ATP_synth_F1_dsu/esu_N"/>
</dbReference>
<keyword evidence="10" id="KW-1003">Cell membrane</keyword>
<evidence type="ECO:0000256" key="3">
    <source>
        <dbReference type="ARBA" id="ARBA00005712"/>
    </source>
</evidence>
<evidence type="ECO:0000313" key="15">
    <source>
        <dbReference type="Proteomes" id="UP000324996"/>
    </source>
</evidence>
<keyword evidence="8 10" id="KW-0139">CF(1)</keyword>
<feature type="domain" description="ATP synthase F1 complex delta/epsilon subunit N-terminal" evidence="13">
    <location>
        <begin position="10"/>
        <end position="89"/>
    </location>
</feature>
<dbReference type="Proteomes" id="UP000324996">
    <property type="component" value="Unassembled WGS sequence"/>
</dbReference>
<dbReference type="Gene3D" id="2.60.15.10">
    <property type="entry name" value="F0F1 ATP synthase delta/epsilon subunit, N-terminal"/>
    <property type="match status" value="1"/>
</dbReference>
<keyword evidence="5 10" id="KW-0375">Hydrogen ion transport</keyword>
<evidence type="ECO:0000256" key="7">
    <source>
        <dbReference type="ARBA" id="ARBA00023136"/>
    </source>
</evidence>
<reference evidence="14 15" key="1">
    <citation type="submission" date="2019-09" db="EMBL/GenBank/DDBJ databases">
        <title>NBRP : Genome information of microbial organism related human and environment.</title>
        <authorList>
            <person name="Hattori M."/>
            <person name="Oshima K."/>
            <person name="Inaba H."/>
            <person name="Suda W."/>
            <person name="Sakamoto M."/>
            <person name="Iino T."/>
            <person name="Kitahara M."/>
            <person name="Oshida Y."/>
            <person name="Iida T."/>
            <person name="Kudo T."/>
            <person name="Itoh T."/>
            <person name="Ohkuma M."/>
        </authorList>
    </citation>
    <scope>NUCLEOTIDE SEQUENCE [LARGE SCALE GENOMIC DNA]</scope>
    <source>
        <strain evidence="14 15">Q-1</strain>
    </source>
</reference>
<comment type="subunit">
    <text evidence="10 11">F-type ATPases have 2 components, CF(1) - the catalytic core - and CF(0) - the membrane proton channel. CF(1) has five subunits: alpha(3), beta(3), gamma(1), delta(1), epsilon(1). CF(0) has three main subunits: a, b and c.</text>
</comment>
<comment type="caution">
    <text evidence="14">The sequence shown here is derived from an EMBL/GenBank/DDBJ whole genome shotgun (WGS) entry which is preliminary data.</text>
</comment>
<keyword evidence="4 10" id="KW-0813">Transport</keyword>
<accession>A0A5A7N3I9</accession>
<proteinExistence type="inferred from homology"/>
<sequence length="140" mass="15641">MEFAIMAELMSFELVSPERLLLDLQVAHVVVPGSEGEFGVLPGHAPLMSTLRPGLISVYEDEQKPPQVFFLKGGFVEVNSEGLVVLAEDTIDPESIDRAQLEQDIKNSMEDLSLAKDALELERAEKRLAWMKPLQEILKH</sequence>